<evidence type="ECO:0000313" key="1">
    <source>
        <dbReference type="EMBL" id="TWT96880.1"/>
    </source>
</evidence>
<name>A0A5C6ABU2_9BACT</name>
<protein>
    <submittedName>
        <fullName evidence="1">Uncharacterized protein</fullName>
    </submittedName>
</protein>
<organism evidence="1 2">
    <name type="scientific">Botrimarina colliarenosi</name>
    <dbReference type="NCBI Taxonomy" id="2528001"/>
    <lineage>
        <taxon>Bacteria</taxon>
        <taxon>Pseudomonadati</taxon>
        <taxon>Planctomycetota</taxon>
        <taxon>Planctomycetia</taxon>
        <taxon>Pirellulales</taxon>
        <taxon>Lacipirellulaceae</taxon>
        <taxon>Botrimarina</taxon>
    </lineage>
</organism>
<gene>
    <name evidence="1" type="ORF">Pla108_26550</name>
</gene>
<dbReference type="RefSeq" id="WP_146445381.1">
    <property type="nucleotide sequence ID" value="NZ_SJPR01000003.1"/>
</dbReference>
<evidence type="ECO:0000313" key="2">
    <source>
        <dbReference type="Proteomes" id="UP000317421"/>
    </source>
</evidence>
<dbReference type="EMBL" id="SJPR01000003">
    <property type="protein sequence ID" value="TWT96880.1"/>
    <property type="molecule type" value="Genomic_DNA"/>
</dbReference>
<comment type="caution">
    <text evidence="1">The sequence shown here is derived from an EMBL/GenBank/DDBJ whole genome shotgun (WGS) entry which is preliminary data.</text>
</comment>
<proteinExistence type="predicted"/>
<dbReference type="AlphaFoldDB" id="A0A5C6ABU2"/>
<dbReference type="OrthoDB" id="252714at2"/>
<dbReference type="Proteomes" id="UP000317421">
    <property type="component" value="Unassembled WGS sequence"/>
</dbReference>
<sequence length="236" mass="26444">MGFLKSFFNNVFDEQELPGDGGAATALASSFETISEFELEAHLAVSRYGAFELTDAIRPSYGLEVVPRQGFRHDVYRDEESRSDVPVLMAATSKDQLIDTFMELLEPLGPVVDVVLETSHGAAGGGHTDLYREHIDMPILQSILWDFEDLLLNDGCTGVAVLNPRMPQEVQLDEHKLLIVYGSDLKAYEGILIDHHVDCDEELRFITEAEHVHSTTERFVEQFEELKMRLGMDGAL</sequence>
<reference evidence="1 2" key="1">
    <citation type="submission" date="2019-02" db="EMBL/GenBank/DDBJ databases">
        <title>Deep-cultivation of Planctomycetes and their phenomic and genomic characterization uncovers novel biology.</title>
        <authorList>
            <person name="Wiegand S."/>
            <person name="Jogler M."/>
            <person name="Boedeker C."/>
            <person name="Pinto D."/>
            <person name="Vollmers J."/>
            <person name="Rivas-Marin E."/>
            <person name="Kohn T."/>
            <person name="Peeters S.H."/>
            <person name="Heuer A."/>
            <person name="Rast P."/>
            <person name="Oberbeckmann S."/>
            <person name="Bunk B."/>
            <person name="Jeske O."/>
            <person name="Meyerdierks A."/>
            <person name="Storesund J.E."/>
            <person name="Kallscheuer N."/>
            <person name="Luecker S."/>
            <person name="Lage O.M."/>
            <person name="Pohl T."/>
            <person name="Merkel B.J."/>
            <person name="Hornburger P."/>
            <person name="Mueller R.-W."/>
            <person name="Bruemmer F."/>
            <person name="Labrenz M."/>
            <person name="Spormann A.M."/>
            <person name="Op Den Camp H."/>
            <person name="Overmann J."/>
            <person name="Amann R."/>
            <person name="Jetten M.S.M."/>
            <person name="Mascher T."/>
            <person name="Medema M.H."/>
            <person name="Devos D.P."/>
            <person name="Kaster A.-K."/>
            <person name="Ovreas L."/>
            <person name="Rohde M."/>
            <person name="Galperin M.Y."/>
            <person name="Jogler C."/>
        </authorList>
    </citation>
    <scope>NUCLEOTIDE SEQUENCE [LARGE SCALE GENOMIC DNA]</scope>
    <source>
        <strain evidence="1 2">Pla108</strain>
    </source>
</reference>
<keyword evidence="2" id="KW-1185">Reference proteome</keyword>
<accession>A0A5C6ABU2</accession>